<dbReference type="InterPro" id="IPR001295">
    <property type="entry name" value="Dihydroorotate_DH_CS"/>
</dbReference>
<dbReference type="GO" id="GO:0018580">
    <property type="term" value="F:nitronate monooxygenase activity"/>
    <property type="evidence" value="ECO:0007669"/>
    <property type="project" value="InterPro"/>
</dbReference>
<dbReference type="Pfam" id="PF03060">
    <property type="entry name" value="NMO"/>
    <property type="match status" value="1"/>
</dbReference>
<dbReference type="RefSeq" id="WP_203937586.1">
    <property type="nucleotide sequence ID" value="NZ_BAAAGJ010000012.1"/>
</dbReference>
<dbReference type="AlphaFoldDB" id="A0A8J3Y5P3"/>
<name>A0A8J3Y5P3_9ACTN</name>
<keyword evidence="11" id="KW-1185">Reference proteome</keyword>
<dbReference type="CDD" id="cd04730">
    <property type="entry name" value="NPD_like"/>
    <property type="match status" value="1"/>
</dbReference>
<evidence type="ECO:0000256" key="7">
    <source>
        <dbReference type="ARBA" id="ARBA00023033"/>
    </source>
</evidence>
<dbReference type="GO" id="GO:0016627">
    <property type="term" value="F:oxidoreductase activity, acting on the CH-CH group of donors"/>
    <property type="evidence" value="ECO:0007669"/>
    <property type="project" value="InterPro"/>
</dbReference>
<sequence length="336" mass="33889">MFDRPVIVAPMAGGPTTTALIHAAARAGSLAFLPAGYRSVDAVAADIAALTAAGVPYGLNLFVPDQPPADIKAVERYRDTLRAEGERYGVELPPVRPHDDDAFAAKAELALDVRPPFVSFTFGVPPAALVGDLRAGGSVVLVTVTGADEARAAVAGGADVLVVQGGEAGGHAGTADPGGYTGLRGVVDVLREVRAVVDVPLVGAGGVGTAADVARIVAGGAVAVQVGTRFLAADEAGTRAPHLDALLADGAGGRGTVVTRAFTGRPARALRNRFTDAYSAVAPLGYPAVHHLTAPIRAAAARAGDAEALNLWAGTGYAHVRRGTTAAILDELDPRG</sequence>
<evidence type="ECO:0000256" key="2">
    <source>
        <dbReference type="ARBA" id="ARBA00009881"/>
    </source>
</evidence>
<dbReference type="InterPro" id="IPR004136">
    <property type="entry name" value="NMO"/>
</dbReference>
<evidence type="ECO:0000256" key="9">
    <source>
        <dbReference type="ARBA" id="ARBA00049401"/>
    </source>
</evidence>
<dbReference type="Proteomes" id="UP000652013">
    <property type="component" value="Unassembled WGS sequence"/>
</dbReference>
<comment type="cofactor">
    <cofactor evidence="1">
        <name>FMN</name>
        <dbReference type="ChEBI" id="CHEBI:58210"/>
    </cofactor>
</comment>
<evidence type="ECO:0000313" key="11">
    <source>
        <dbReference type="Proteomes" id="UP000652013"/>
    </source>
</evidence>
<reference evidence="10" key="1">
    <citation type="submission" date="2021-01" db="EMBL/GenBank/DDBJ databases">
        <title>Whole genome shotgun sequence of Spirilliplanes yamanashiensis NBRC 15828.</title>
        <authorList>
            <person name="Komaki H."/>
            <person name="Tamura T."/>
        </authorList>
    </citation>
    <scope>NUCLEOTIDE SEQUENCE</scope>
    <source>
        <strain evidence="10">NBRC 15828</strain>
    </source>
</reference>
<dbReference type="Gene3D" id="3.20.20.70">
    <property type="entry name" value="Aldolase class I"/>
    <property type="match status" value="1"/>
</dbReference>
<evidence type="ECO:0000256" key="6">
    <source>
        <dbReference type="ARBA" id="ARBA00023002"/>
    </source>
</evidence>
<evidence type="ECO:0000256" key="8">
    <source>
        <dbReference type="ARBA" id="ARBA00031155"/>
    </source>
</evidence>
<comment type="catalytic activity">
    <reaction evidence="9">
        <text>3 propionate 3-nitronate + 3 O2 + H2O = 3 3-oxopropanoate + 2 nitrate + nitrite + H2O2 + 3 H(+)</text>
        <dbReference type="Rhea" id="RHEA:57332"/>
        <dbReference type="ChEBI" id="CHEBI:15377"/>
        <dbReference type="ChEBI" id="CHEBI:15378"/>
        <dbReference type="ChEBI" id="CHEBI:15379"/>
        <dbReference type="ChEBI" id="CHEBI:16240"/>
        <dbReference type="ChEBI" id="CHEBI:16301"/>
        <dbReference type="ChEBI" id="CHEBI:17632"/>
        <dbReference type="ChEBI" id="CHEBI:33190"/>
        <dbReference type="ChEBI" id="CHEBI:136067"/>
    </reaction>
</comment>
<dbReference type="EMBL" id="BOOY01000008">
    <property type="protein sequence ID" value="GIJ02301.1"/>
    <property type="molecule type" value="Genomic_DNA"/>
</dbReference>
<gene>
    <name evidence="10" type="ORF">Sya03_16530</name>
</gene>
<comment type="caution">
    <text evidence="10">The sequence shown here is derived from an EMBL/GenBank/DDBJ whole genome shotgun (WGS) entry which is preliminary data.</text>
</comment>
<evidence type="ECO:0000256" key="1">
    <source>
        <dbReference type="ARBA" id="ARBA00001917"/>
    </source>
</evidence>
<organism evidence="10 11">
    <name type="scientific">Spirilliplanes yamanashiensis</name>
    <dbReference type="NCBI Taxonomy" id="42233"/>
    <lineage>
        <taxon>Bacteria</taxon>
        <taxon>Bacillati</taxon>
        <taxon>Actinomycetota</taxon>
        <taxon>Actinomycetes</taxon>
        <taxon>Micromonosporales</taxon>
        <taxon>Micromonosporaceae</taxon>
        <taxon>Spirilliplanes</taxon>
    </lineage>
</organism>
<evidence type="ECO:0000256" key="5">
    <source>
        <dbReference type="ARBA" id="ARBA00022643"/>
    </source>
</evidence>
<dbReference type="PROSITE" id="PS00912">
    <property type="entry name" value="DHODEHASE_2"/>
    <property type="match status" value="1"/>
</dbReference>
<evidence type="ECO:0000256" key="3">
    <source>
        <dbReference type="ARBA" id="ARBA00022575"/>
    </source>
</evidence>
<evidence type="ECO:0000256" key="4">
    <source>
        <dbReference type="ARBA" id="ARBA00022630"/>
    </source>
</evidence>
<comment type="similarity">
    <text evidence="2">Belongs to the nitronate monooxygenase family. NMO class I subfamily.</text>
</comment>
<dbReference type="PANTHER" id="PTHR42747">
    <property type="entry name" value="NITRONATE MONOOXYGENASE-RELATED"/>
    <property type="match status" value="1"/>
</dbReference>
<keyword evidence="6" id="KW-0560">Oxidoreductase</keyword>
<protein>
    <recommendedName>
        <fullName evidence="8">Propionate 3-nitronate monooxygenase</fullName>
    </recommendedName>
</protein>
<keyword evidence="7" id="KW-0503">Monooxygenase</keyword>
<evidence type="ECO:0000313" key="10">
    <source>
        <dbReference type="EMBL" id="GIJ02301.1"/>
    </source>
</evidence>
<proteinExistence type="inferred from homology"/>
<keyword evidence="3" id="KW-0216">Detoxification</keyword>
<dbReference type="GO" id="GO:0009636">
    <property type="term" value="P:response to toxic substance"/>
    <property type="evidence" value="ECO:0007669"/>
    <property type="project" value="UniProtKB-KW"/>
</dbReference>
<accession>A0A8J3Y5P3</accession>
<keyword evidence="5" id="KW-0288">FMN</keyword>
<dbReference type="GO" id="GO:0006207">
    <property type="term" value="P:'de novo' pyrimidine nucleobase biosynthetic process"/>
    <property type="evidence" value="ECO:0007669"/>
    <property type="project" value="InterPro"/>
</dbReference>
<dbReference type="SUPFAM" id="SSF51412">
    <property type="entry name" value="Inosine monophosphate dehydrogenase (IMPDH)"/>
    <property type="match status" value="1"/>
</dbReference>
<dbReference type="InterPro" id="IPR013785">
    <property type="entry name" value="Aldolase_TIM"/>
</dbReference>
<dbReference type="PANTHER" id="PTHR42747:SF3">
    <property type="entry name" value="NITRONATE MONOOXYGENASE-RELATED"/>
    <property type="match status" value="1"/>
</dbReference>
<keyword evidence="4" id="KW-0285">Flavoprotein</keyword>